<evidence type="ECO:0000313" key="2">
    <source>
        <dbReference type="EMBL" id="KAK3935986.1"/>
    </source>
</evidence>
<feature type="region of interest" description="Disordered" evidence="1">
    <location>
        <begin position="383"/>
        <end position="434"/>
    </location>
</feature>
<evidence type="ECO:0000256" key="1">
    <source>
        <dbReference type="SAM" id="MobiDB-lite"/>
    </source>
</evidence>
<comment type="caution">
    <text evidence="2">The sequence shown here is derived from an EMBL/GenBank/DDBJ whole genome shotgun (WGS) entry which is preliminary data.</text>
</comment>
<accession>A0AAN6MYQ0</accession>
<dbReference type="Pfam" id="PF08728">
    <property type="entry name" value="CRT10"/>
    <property type="match status" value="1"/>
</dbReference>
<keyword evidence="3" id="KW-1185">Reference proteome</keyword>
<sequence length="690" mass="78525">MESPQLSQQQPQLPSLLQQQPQRDYGEIYVGPKCFVQTAENRRYNLYFAAYQDKIHVFQPKKPPNILPPPSLILHPKKSKAAKLTPGALNNLFGHQINQMMVGDLGNLEVVYFAFDDGDVSAYYTHAIAQCILSNGEHRHRHKSEAGGAPRMEVPKQFFHENVGTSAWGLAIHAQSRLLAVSSNYREVTVFAFSMNQDKRRKNQKKRGASQDYAPPHQTALELEKHFQSRTRTWRIVLPLGQEGHNIPSIAFADDENGYADKVVAVDIPGNIWILDIWKIGASPIVYPPGPRIIENRQSGWGVLVLDDSHFKPTKSIRESLGLPRKEIQPYGGAGGASTDPDMWLDTTCSLYYVKDLAPNPESYIRARHGNQYHKLHQDRRYGPLSAPAVDSDDEQPYDDTDSDTAEQPRSSGKGGGADDGNTKRDNTQTNDYRWHMLRKPLDNLKGTAIDDLDQDVHLSRTIVPSFGQTHVLDGTARLLQFEKQSSERRYHTRSIGFNKVEFPRHAAKNLSILRTTQTDIELQNFGHKSANVVCKSVLGHHNHHRRRVEPYDMARIVSERVSMVLHVPELNLVVAGSLTGRVALITLTRTARRVVDRLAPLRRGFRVDAVLPRKNEEDRRLRPWCALHGIAISPVPDEHVENRLELRSRHPRQSLSPKRYRLILHYMDHTILMYEIARRPDEEEDLMIF</sequence>
<dbReference type="Proteomes" id="UP001303473">
    <property type="component" value="Unassembled WGS sequence"/>
</dbReference>
<protein>
    <recommendedName>
        <fullName evidence="4">Pyridine nucleotide-disulfide oxidoreductase family protein</fullName>
    </recommendedName>
</protein>
<dbReference type="InterPro" id="IPR014839">
    <property type="entry name" value="Crt10"/>
</dbReference>
<proteinExistence type="predicted"/>
<dbReference type="AlphaFoldDB" id="A0AAN6MYQ0"/>
<feature type="compositionally biased region" description="Acidic residues" evidence="1">
    <location>
        <begin position="391"/>
        <end position="405"/>
    </location>
</feature>
<feature type="region of interest" description="Disordered" evidence="1">
    <location>
        <begin position="199"/>
        <end position="218"/>
    </location>
</feature>
<gene>
    <name evidence="2" type="ORF">QBC46DRAFT_270540</name>
</gene>
<reference evidence="3" key="1">
    <citation type="journal article" date="2023" name="Mol. Phylogenet. Evol.">
        <title>Genome-scale phylogeny and comparative genomics of the fungal order Sordariales.</title>
        <authorList>
            <person name="Hensen N."/>
            <person name="Bonometti L."/>
            <person name="Westerberg I."/>
            <person name="Brannstrom I.O."/>
            <person name="Guillou S."/>
            <person name="Cros-Aarteil S."/>
            <person name="Calhoun S."/>
            <person name="Haridas S."/>
            <person name="Kuo A."/>
            <person name="Mondo S."/>
            <person name="Pangilinan J."/>
            <person name="Riley R."/>
            <person name="LaButti K."/>
            <person name="Andreopoulos B."/>
            <person name="Lipzen A."/>
            <person name="Chen C."/>
            <person name="Yan M."/>
            <person name="Daum C."/>
            <person name="Ng V."/>
            <person name="Clum A."/>
            <person name="Steindorff A."/>
            <person name="Ohm R.A."/>
            <person name="Martin F."/>
            <person name="Silar P."/>
            <person name="Natvig D.O."/>
            <person name="Lalanne C."/>
            <person name="Gautier V."/>
            <person name="Ament-Velasquez S.L."/>
            <person name="Kruys A."/>
            <person name="Hutchinson M.I."/>
            <person name="Powell A.J."/>
            <person name="Barry K."/>
            <person name="Miller A.N."/>
            <person name="Grigoriev I.V."/>
            <person name="Debuchy R."/>
            <person name="Gladieux P."/>
            <person name="Hiltunen Thoren M."/>
            <person name="Johannesson H."/>
        </authorList>
    </citation>
    <scope>NUCLEOTIDE SEQUENCE [LARGE SCALE GENOMIC DNA]</scope>
    <source>
        <strain evidence="3">CBS 340.73</strain>
    </source>
</reference>
<dbReference type="EMBL" id="MU853898">
    <property type="protein sequence ID" value="KAK3935986.1"/>
    <property type="molecule type" value="Genomic_DNA"/>
</dbReference>
<evidence type="ECO:0008006" key="4">
    <source>
        <dbReference type="Google" id="ProtNLM"/>
    </source>
</evidence>
<evidence type="ECO:0000313" key="3">
    <source>
        <dbReference type="Proteomes" id="UP001303473"/>
    </source>
</evidence>
<feature type="compositionally biased region" description="Basic residues" evidence="1">
    <location>
        <begin position="199"/>
        <end position="208"/>
    </location>
</feature>
<organism evidence="2 3">
    <name type="scientific">Diplogelasinospora grovesii</name>
    <dbReference type="NCBI Taxonomy" id="303347"/>
    <lineage>
        <taxon>Eukaryota</taxon>
        <taxon>Fungi</taxon>
        <taxon>Dikarya</taxon>
        <taxon>Ascomycota</taxon>
        <taxon>Pezizomycotina</taxon>
        <taxon>Sordariomycetes</taxon>
        <taxon>Sordariomycetidae</taxon>
        <taxon>Sordariales</taxon>
        <taxon>Diplogelasinosporaceae</taxon>
        <taxon>Diplogelasinospora</taxon>
    </lineage>
</organism>
<name>A0AAN6MYQ0_9PEZI</name>